<dbReference type="AlphaFoldDB" id="A0A0F6W1I1"/>
<dbReference type="KEGG" id="samy:DB32_002197"/>
<feature type="compositionally biased region" description="Pro residues" evidence="1">
    <location>
        <begin position="581"/>
        <end position="606"/>
    </location>
</feature>
<dbReference type="PROSITE" id="PS51257">
    <property type="entry name" value="PROKAR_LIPOPROTEIN"/>
    <property type="match status" value="1"/>
</dbReference>
<keyword evidence="2" id="KW-0732">Signal</keyword>
<name>A0A0F6W1I1_9BACT</name>
<evidence type="ECO:0000259" key="3">
    <source>
        <dbReference type="Pfam" id="PF13360"/>
    </source>
</evidence>
<dbReference type="InterPro" id="IPR015943">
    <property type="entry name" value="WD40/YVTN_repeat-like_dom_sf"/>
</dbReference>
<reference evidence="4 5" key="1">
    <citation type="submission" date="2015-03" db="EMBL/GenBank/DDBJ databases">
        <title>Genome assembly of Sandaracinus amylolyticus DSM 53668.</title>
        <authorList>
            <person name="Sharma G."/>
            <person name="Subramanian S."/>
        </authorList>
    </citation>
    <scope>NUCLEOTIDE SEQUENCE [LARGE SCALE GENOMIC DNA]</scope>
    <source>
        <strain evidence="4 5">DSM 53668</strain>
    </source>
</reference>
<dbReference type="InterPro" id="IPR002372">
    <property type="entry name" value="PQQ_rpt_dom"/>
</dbReference>
<proteinExistence type="predicted"/>
<dbReference type="Proteomes" id="UP000034883">
    <property type="component" value="Chromosome"/>
</dbReference>
<organism evidence="4 5">
    <name type="scientific">Sandaracinus amylolyticus</name>
    <dbReference type="NCBI Taxonomy" id="927083"/>
    <lineage>
        <taxon>Bacteria</taxon>
        <taxon>Pseudomonadati</taxon>
        <taxon>Myxococcota</taxon>
        <taxon>Polyangia</taxon>
        <taxon>Polyangiales</taxon>
        <taxon>Sandaracinaceae</taxon>
        <taxon>Sandaracinus</taxon>
    </lineage>
</organism>
<dbReference type="STRING" id="927083.DB32_002197"/>
<evidence type="ECO:0000313" key="4">
    <source>
        <dbReference type="EMBL" id="AKF05048.1"/>
    </source>
</evidence>
<dbReference type="InterPro" id="IPR011047">
    <property type="entry name" value="Quinoprotein_ADH-like_sf"/>
</dbReference>
<dbReference type="SUPFAM" id="SSF50998">
    <property type="entry name" value="Quinoprotein alcohol dehydrogenase-like"/>
    <property type="match status" value="1"/>
</dbReference>
<sequence length="696" mass="74404">MRRAILVLACALAACGGGAFEPQYPERQEPHMSGVMRELAQTPPRTADPVIVAVTTSPPGLLCWDLRAGRERWRVETDARSTPIVAGEHVVTTEADAVVVRRLADGGRVLALDEEDLHLVGADGEAGTLVVALARGEGETPLGYVVGVRDGGVAWSHELSLSVGSPAVAGALVLVPWGHQRLSILDATTGVERLRLRMEHGVLGHAMHDGGRVMVGQHRLYPVTAELFEDERAQRRAGIEPRGRPLPGQPPLLPDAYEPRMNAESARNRVRLAWSLADGEPASFADDALYFVFYRLVFGLASGEDEVRWVHDREHDVVGADAVPGGIVVLTDDGRISLLGARDGRPRLEASLGVPVRAADVRADGLAVPDASTTAPAAPLREQLHQIASLDDVRIGAGRAFAIRFLARDPSADVTAQLVALCADRTDTSQARTAACEQVAQRAQGEQHVLAALRGGASYLEQRPAPPIAALARAAGTMRLRQALPYLVTHLEDPATPVDELPGLFEGLAALGDPRALPPIERFLRLYHADATDARMIDALAAAARAILALAPARLDSVRGLADDPLAPAPVRERLAHALVPPTPEPAPAAATPPPRQPAPEPPPEPAADLPEAITTEMTDAVMAPVQARLRRCLERAEGDPLPSARIALMIDEQGAIQTVSVTPPELQPCVEPLVRPRTFPRTRRGREVVVHTVRR</sequence>
<feature type="domain" description="Pyrrolo-quinoline quinone repeat" evidence="3">
    <location>
        <begin position="48"/>
        <end position="116"/>
    </location>
</feature>
<dbReference type="EMBL" id="CP011125">
    <property type="protein sequence ID" value="AKF05048.1"/>
    <property type="molecule type" value="Genomic_DNA"/>
</dbReference>
<keyword evidence="5" id="KW-1185">Reference proteome</keyword>
<feature type="signal peptide" evidence="2">
    <location>
        <begin position="1"/>
        <end position="19"/>
    </location>
</feature>
<gene>
    <name evidence="4" type="ORF">DB32_002197</name>
</gene>
<protein>
    <recommendedName>
        <fullName evidence="3">Pyrrolo-quinoline quinone repeat domain-containing protein</fullName>
    </recommendedName>
</protein>
<evidence type="ECO:0000256" key="2">
    <source>
        <dbReference type="SAM" id="SignalP"/>
    </source>
</evidence>
<feature type="chain" id="PRO_5002511780" description="Pyrrolo-quinoline quinone repeat domain-containing protein" evidence="2">
    <location>
        <begin position="20"/>
        <end position="696"/>
    </location>
</feature>
<evidence type="ECO:0000313" key="5">
    <source>
        <dbReference type="Proteomes" id="UP000034883"/>
    </source>
</evidence>
<evidence type="ECO:0000256" key="1">
    <source>
        <dbReference type="SAM" id="MobiDB-lite"/>
    </source>
</evidence>
<accession>A0A0F6W1I1</accession>
<dbReference type="Pfam" id="PF13360">
    <property type="entry name" value="PQQ_2"/>
    <property type="match status" value="2"/>
</dbReference>
<feature type="region of interest" description="Disordered" evidence="1">
    <location>
        <begin position="580"/>
        <end position="609"/>
    </location>
</feature>
<dbReference type="Gene3D" id="2.130.10.10">
    <property type="entry name" value="YVTN repeat-like/Quinoprotein amine dehydrogenase"/>
    <property type="match status" value="2"/>
</dbReference>
<feature type="domain" description="Pyrrolo-quinoline quinone repeat" evidence="3">
    <location>
        <begin position="146"/>
        <end position="215"/>
    </location>
</feature>
<dbReference type="RefSeq" id="WP_053232322.1">
    <property type="nucleotide sequence ID" value="NZ_CP011125.1"/>
</dbReference>